<dbReference type="SMART" id="SM00418">
    <property type="entry name" value="HTH_ARSR"/>
    <property type="match status" value="1"/>
</dbReference>
<dbReference type="SUPFAM" id="SSF46785">
    <property type="entry name" value="Winged helix' DNA-binding domain"/>
    <property type="match status" value="1"/>
</dbReference>
<accession>A0ABP4RQR6</accession>
<dbReference type="InterPro" id="IPR036388">
    <property type="entry name" value="WH-like_DNA-bd_sf"/>
</dbReference>
<feature type="domain" description="HTH arsR-type" evidence="1">
    <location>
        <begin position="7"/>
        <end position="104"/>
    </location>
</feature>
<keyword evidence="3" id="KW-1185">Reference proteome</keyword>
<evidence type="ECO:0000313" key="2">
    <source>
        <dbReference type="EMBL" id="GAA1659007.1"/>
    </source>
</evidence>
<reference evidence="3" key="1">
    <citation type="journal article" date="2019" name="Int. J. Syst. Evol. Microbiol.">
        <title>The Global Catalogue of Microorganisms (GCM) 10K type strain sequencing project: providing services to taxonomists for standard genome sequencing and annotation.</title>
        <authorList>
            <consortium name="The Broad Institute Genomics Platform"/>
            <consortium name="The Broad Institute Genome Sequencing Center for Infectious Disease"/>
            <person name="Wu L."/>
            <person name="Ma J."/>
        </authorList>
    </citation>
    <scope>NUCLEOTIDE SEQUENCE [LARGE SCALE GENOMIC DNA]</scope>
    <source>
        <strain evidence="3">JCM 14718</strain>
    </source>
</reference>
<evidence type="ECO:0000313" key="3">
    <source>
        <dbReference type="Proteomes" id="UP001500618"/>
    </source>
</evidence>
<protein>
    <recommendedName>
        <fullName evidence="1">HTH arsR-type domain-containing protein</fullName>
    </recommendedName>
</protein>
<dbReference type="InterPro" id="IPR011991">
    <property type="entry name" value="ArsR-like_HTH"/>
</dbReference>
<organism evidence="2 3">
    <name type="scientific">Fodinicola feengrottensis</name>
    <dbReference type="NCBI Taxonomy" id="435914"/>
    <lineage>
        <taxon>Bacteria</taxon>
        <taxon>Bacillati</taxon>
        <taxon>Actinomycetota</taxon>
        <taxon>Actinomycetes</taxon>
        <taxon>Mycobacteriales</taxon>
        <taxon>Fodinicola</taxon>
    </lineage>
</organism>
<gene>
    <name evidence="2" type="ORF">GCM10009765_05420</name>
</gene>
<dbReference type="CDD" id="cd00090">
    <property type="entry name" value="HTH_ARSR"/>
    <property type="match status" value="1"/>
</dbReference>
<dbReference type="PROSITE" id="PS50987">
    <property type="entry name" value="HTH_ARSR_2"/>
    <property type="match status" value="1"/>
</dbReference>
<dbReference type="Gene3D" id="1.10.10.10">
    <property type="entry name" value="Winged helix-like DNA-binding domain superfamily/Winged helix DNA-binding domain"/>
    <property type="match status" value="1"/>
</dbReference>
<dbReference type="InterPro" id="IPR036390">
    <property type="entry name" value="WH_DNA-bd_sf"/>
</dbReference>
<dbReference type="RefSeq" id="WP_344306792.1">
    <property type="nucleotide sequence ID" value="NZ_BAAANY010000002.1"/>
</dbReference>
<sequence>MSSDDRHPAPSDLELCAVLAALADPVRLLVVQTLLPLGSSPCNDLHHAAGLTISRSTFSHHQKILREAGVIHERINGARRILSVRTEDLQARFPGLLDLVLADAPKVAAAPTTSRFHPTKVDPGRVRTFLPRR</sequence>
<dbReference type="EMBL" id="BAAANY010000002">
    <property type="protein sequence ID" value="GAA1659007.1"/>
    <property type="molecule type" value="Genomic_DNA"/>
</dbReference>
<name>A0ABP4RQR6_9ACTN</name>
<comment type="caution">
    <text evidence="2">The sequence shown here is derived from an EMBL/GenBank/DDBJ whole genome shotgun (WGS) entry which is preliminary data.</text>
</comment>
<proteinExistence type="predicted"/>
<dbReference type="PRINTS" id="PR00778">
    <property type="entry name" value="HTHARSR"/>
</dbReference>
<dbReference type="Proteomes" id="UP001500618">
    <property type="component" value="Unassembled WGS sequence"/>
</dbReference>
<evidence type="ECO:0000259" key="1">
    <source>
        <dbReference type="PROSITE" id="PS50987"/>
    </source>
</evidence>
<dbReference type="InterPro" id="IPR001845">
    <property type="entry name" value="HTH_ArsR_DNA-bd_dom"/>
</dbReference>